<dbReference type="InterPro" id="IPR027417">
    <property type="entry name" value="P-loop_NTPase"/>
</dbReference>
<evidence type="ECO:0000313" key="4">
    <source>
        <dbReference type="Proteomes" id="UP000245839"/>
    </source>
</evidence>
<sequence length="441" mass="48645">MNMQVDPAAVDTGVPAPKQPRSLQETGLSGVTLRDVLLKTMFRKSVETVREVAAAIRLTTGLTQQLIDQAREAGLLQATGTLHAGSSGEMGFQLTDQGKARALDALAQSEYYGAMPVPLAEYSKQVKLQSVKNVALTRALLSNSMGHLILPEGLLDQLGPAVGSGRSVLLYGPPGNGKSSIAEGIRAALGDTIWIPHAIEYSGQIITVFDPIVHTPVVEEDDPNALRKVNRRIDERYMLCKRPTVMTGGELTLDMLDLKYNVTAKTYQASLQLKSSGGVFIVDDLGRQVEPPQKIINRWIVPMEMGYDILALQSGEKFEVPFDTLVVFSTNFHPNKIFDQAALRRIFFKVLIDGPSQSQFLQIFAMVAKKKKFELDEASLVHLLKNKYPEIDNVYANFHGQFLIDQMIAACDFEGLPYRMTPELVDRAWANLFVAESDIAH</sequence>
<evidence type="ECO:0000313" key="2">
    <source>
        <dbReference type="EMBL" id="PWJ15023.1"/>
    </source>
</evidence>
<organism evidence="3 5">
    <name type="scientific">Jannaschia seohaensis</name>
    <dbReference type="NCBI Taxonomy" id="475081"/>
    <lineage>
        <taxon>Bacteria</taxon>
        <taxon>Pseudomonadati</taxon>
        <taxon>Pseudomonadota</taxon>
        <taxon>Alphaproteobacteria</taxon>
        <taxon>Rhodobacterales</taxon>
        <taxon>Roseobacteraceae</taxon>
        <taxon>Jannaschia</taxon>
    </lineage>
</organism>
<proteinExistence type="predicted"/>
<dbReference type="EMBL" id="UETC01000011">
    <property type="protein sequence ID" value="SSA49872.1"/>
    <property type="molecule type" value="Genomic_DNA"/>
</dbReference>
<dbReference type="Gene3D" id="3.40.50.300">
    <property type="entry name" value="P-loop containing nucleotide triphosphate hydrolases"/>
    <property type="match status" value="1"/>
</dbReference>
<reference evidence="3 5" key="1">
    <citation type="submission" date="2016-10" db="EMBL/GenBank/DDBJ databases">
        <authorList>
            <person name="Cai Z."/>
        </authorList>
    </citation>
    <scope>NUCLEOTIDE SEQUENCE [LARGE SCALE GENOMIC DNA]</scope>
    <source>
        <strain evidence="3 5">DSM 25227</strain>
    </source>
</reference>
<feature type="region of interest" description="Disordered" evidence="1">
    <location>
        <begin position="1"/>
        <end position="24"/>
    </location>
</feature>
<dbReference type="RefSeq" id="WP_172500069.1">
    <property type="nucleotide sequence ID" value="NZ_QGDJ01000011.1"/>
</dbReference>
<evidence type="ECO:0000313" key="3">
    <source>
        <dbReference type="EMBL" id="SSA49872.1"/>
    </source>
</evidence>
<evidence type="ECO:0000256" key="1">
    <source>
        <dbReference type="SAM" id="MobiDB-lite"/>
    </source>
</evidence>
<evidence type="ECO:0008006" key="6">
    <source>
        <dbReference type="Google" id="ProtNLM"/>
    </source>
</evidence>
<reference evidence="2 4" key="2">
    <citation type="submission" date="2018-03" db="EMBL/GenBank/DDBJ databases">
        <title>Genomic Encyclopedia of Archaeal and Bacterial Type Strains, Phase II (KMG-II): from individual species to whole genera.</title>
        <authorList>
            <person name="Goeker M."/>
        </authorList>
    </citation>
    <scope>NUCLEOTIDE SEQUENCE [LARGE SCALE GENOMIC DNA]</scope>
    <source>
        <strain evidence="2 4">DSM 25227</strain>
    </source>
</reference>
<protein>
    <recommendedName>
        <fullName evidence="6">AAA+ ATPase domain-containing protein</fullName>
    </recommendedName>
</protein>
<gene>
    <name evidence="2" type="ORF">BCF38_11140</name>
    <name evidence="3" type="ORF">SAMN05421539_11140</name>
</gene>
<dbReference type="AlphaFoldDB" id="A0A2Y9C2K4"/>
<keyword evidence="4" id="KW-1185">Reference proteome</keyword>
<evidence type="ECO:0000313" key="5">
    <source>
        <dbReference type="Proteomes" id="UP000251571"/>
    </source>
</evidence>
<name>A0A2Y9C2K4_9RHOB</name>
<dbReference type="Proteomes" id="UP000245839">
    <property type="component" value="Unassembled WGS sequence"/>
</dbReference>
<accession>A0A2Y9C2K4</accession>
<dbReference type="SUPFAM" id="SSF52540">
    <property type="entry name" value="P-loop containing nucleoside triphosphate hydrolases"/>
    <property type="match status" value="1"/>
</dbReference>
<dbReference type="Proteomes" id="UP000251571">
    <property type="component" value="Unassembled WGS sequence"/>
</dbReference>
<dbReference type="EMBL" id="QGDJ01000011">
    <property type="protein sequence ID" value="PWJ15023.1"/>
    <property type="molecule type" value="Genomic_DNA"/>
</dbReference>